<keyword evidence="1" id="KW-0812">Transmembrane</keyword>
<evidence type="ECO:0000313" key="2">
    <source>
        <dbReference type="EMBL" id="TDH65558.1"/>
    </source>
</evidence>
<evidence type="ECO:0000313" key="3">
    <source>
        <dbReference type="Proteomes" id="UP000294530"/>
    </source>
</evidence>
<keyword evidence="1" id="KW-1133">Transmembrane helix</keyword>
<dbReference type="AlphaFoldDB" id="A0A976FF43"/>
<reference evidence="2 3" key="1">
    <citation type="journal article" date="2021" name="Genome Biol.">
        <title>AFLAP: assembly-free linkage analysis pipeline using k-mers from genome sequencing data.</title>
        <authorList>
            <person name="Fletcher K."/>
            <person name="Zhang L."/>
            <person name="Gil J."/>
            <person name="Han R."/>
            <person name="Cavanaugh K."/>
            <person name="Michelmore R."/>
        </authorList>
    </citation>
    <scope>NUCLEOTIDE SEQUENCE [LARGE SCALE GENOMIC DNA]</scope>
    <source>
        <strain evidence="2 3">SF5</strain>
    </source>
</reference>
<dbReference type="RefSeq" id="XP_067815057.1">
    <property type="nucleotide sequence ID" value="XM_067965867.1"/>
</dbReference>
<feature type="transmembrane region" description="Helical" evidence="1">
    <location>
        <begin position="6"/>
        <end position="25"/>
    </location>
</feature>
<keyword evidence="3" id="KW-1185">Reference proteome</keyword>
<gene>
    <name evidence="2" type="ORF">CCR75_007810</name>
</gene>
<dbReference type="Proteomes" id="UP000294530">
    <property type="component" value="Unassembled WGS sequence"/>
</dbReference>
<dbReference type="KEGG" id="blac:94351538"/>
<protein>
    <submittedName>
        <fullName evidence="2">Uncharacterized protein</fullName>
    </submittedName>
</protein>
<accession>A0A976FF43</accession>
<dbReference type="EMBL" id="SHOA02000002">
    <property type="protein sequence ID" value="TDH65558.1"/>
    <property type="molecule type" value="Genomic_DNA"/>
</dbReference>
<name>A0A976FF43_BRELC</name>
<sequence length="204" mass="22832">MSLSENSPSLFLVYIASVLIICIAGHRRLNFGLVEGQVVLHPPPFFIVDGMDFQGMALAYLEEHGVNTSIEVQSWMHQHGYTSLRAMLDDESLYDVTEEAIFECGLTSPGTETQQIPTSNSFVTSGYTLDGPCEVWLSDSKVASGQSCCTEFPRGQHQIDYSLCGESCTLAWYWLGIKYVKGTYSWQVYKNCVKLVKGNFTHMR</sequence>
<keyword evidence="1" id="KW-0472">Membrane</keyword>
<comment type="caution">
    <text evidence="2">The sequence shown here is derived from an EMBL/GenBank/DDBJ whole genome shotgun (WGS) entry which is preliminary data.</text>
</comment>
<evidence type="ECO:0000256" key="1">
    <source>
        <dbReference type="SAM" id="Phobius"/>
    </source>
</evidence>
<dbReference type="OrthoDB" id="119163at2759"/>
<proteinExistence type="predicted"/>
<dbReference type="GeneID" id="94351538"/>
<organism evidence="2 3">
    <name type="scientific">Bremia lactucae</name>
    <name type="common">Lettuce downy mildew</name>
    <dbReference type="NCBI Taxonomy" id="4779"/>
    <lineage>
        <taxon>Eukaryota</taxon>
        <taxon>Sar</taxon>
        <taxon>Stramenopiles</taxon>
        <taxon>Oomycota</taxon>
        <taxon>Peronosporomycetes</taxon>
        <taxon>Peronosporales</taxon>
        <taxon>Peronosporaceae</taxon>
        <taxon>Bremia</taxon>
    </lineage>
</organism>